<comment type="subcellular location">
    <subcellularLocation>
        <location evidence="1 12">Mitochondrion membrane</location>
        <topology evidence="1 12">Single-pass membrane protein</topology>
    </subcellularLocation>
</comment>
<keyword evidence="11 13" id="KW-0472">Membrane</keyword>
<keyword evidence="10 12" id="KW-0496">Mitochondrion</keyword>
<geneLocation type="mitochondrion" evidence="14"/>
<keyword evidence="4 12" id="KW-0813">Transport</keyword>
<keyword evidence="6 12" id="KW-0812">Transmembrane</keyword>
<reference evidence="14" key="1">
    <citation type="submission" date="2011-11" db="EMBL/GenBank/DDBJ databases">
        <authorList>
            <person name="Timmermans M.J.T.N."/>
            <person name="Vogler A.P."/>
        </authorList>
    </citation>
    <scope>NUCLEOTIDE SEQUENCE</scope>
</reference>
<name>H6W8I1_9COLE</name>
<dbReference type="GO" id="GO:0031966">
    <property type="term" value="C:mitochondrial membrane"/>
    <property type="evidence" value="ECO:0007669"/>
    <property type="project" value="UniProtKB-SubCell"/>
</dbReference>
<comment type="subunit">
    <text evidence="3">F-type ATPases have 2 components, CF(1) - the catalytic core - and CF(0) - the membrane proton channel.</text>
</comment>
<evidence type="ECO:0000256" key="8">
    <source>
        <dbReference type="ARBA" id="ARBA00022989"/>
    </source>
</evidence>
<dbReference type="GO" id="GO:0015986">
    <property type="term" value="P:proton motive force-driven ATP synthesis"/>
    <property type="evidence" value="ECO:0007669"/>
    <property type="project" value="InterPro"/>
</dbReference>
<evidence type="ECO:0000256" key="3">
    <source>
        <dbReference type="ARBA" id="ARBA00011291"/>
    </source>
</evidence>
<comment type="similarity">
    <text evidence="2 12">Belongs to the ATPase protein 8 family.</text>
</comment>
<evidence type="ECO:0000256" key="4">
    <source>
        <dbReference type="ARBA" id="ARBA00022448"/>
    </source>
</evidence>
<gene>
    <name evidence="14" type="primary">ATP8</name>
</gene>
<feature type="transmembrane region" description="Helical" evidence="13">
    <location>
        <begin position="6"/>
        <end position="26"/>
    </location>
</feature>
<evidence type="ECO:0000256" key="5">
    <source>
        <dbReference type="ARBA" id="ARBA00022547"/>
    </source>
</evidence>
<accession>H6W8I1</accession>
<protein>
    <recommendedName>
        <fullName evidence="12">ATP synthase complex subunit 8</fullName>
    </recommendedName>
</protein>
<dbReference type="GO" id="GO:0015078">
    <property type="term" value="F:proton transmembrane transporter activity"/>
    <property type="evidence" value="ECO:0007669"/>
    <property type="project" value="InterPro"/>
</dbReference>
<evidence type="ECO:0000256" key="11">
    <source>
        <dbReference type="ARBA" id="ARBA00023136"/>
    </source>
</evidence>
<dbReference type="InterPro" id="IPR001421">
    <property type="entry name" value="ATP8_metazoa"/>
</dbReference>
<proteinExistence type="inferred from homology"/>
<evidence type="ECO:0000256" key="6">
    <source>
        <dbReference type="ARBA" id="ARBA00022692"/>
    </source>
</evidence>
<evidence type="ECO:0000256" key="9">
    <source>
        <dbReference type="ARBA" id="ARBA00023065"/>
    </source>
</evidence>
<evidence type="ECO:0000313" key="14">
    <source>
        <dbReference type="EMBL" id="AFA56274.1"/>
    </source>
</evidence>
<keyword evidence="9 12" id="KW-0406">Ion transport</keyword>
<keyword evidence="8 13" id="KW-1133">Transmembrane helix</keyword>
<evidence type="ECO:0000256" key="12">
    <source>
        <dbReference type="RuleBase" id="RU003661"/>
    </source>
</evidence>
<sequence>MPQMSPISWLILYNLVIMIFITYNLMNYYLFKYNTKAQEIKKLVSKFNWKW</sequence>
<keyword evidence="5 12" id="KW-0138">CF(0)</keyword>
<dbReference type="GO" id="GO:0045259">
    <property type="term" value="C:proton-transporting ATP synthase complex"/>
    <property type="evidence" value="ECO:0007669"/>
    <property type="project" value="UniProtKB-KW"/>
</dbReference>
<organism evidence="14">
    <name type="scientific">Dascillus cervinus</name>
    <name type="common">orchid beetle</name>
    <dbReference type="NCBI Taxonomy" id="285223"/>
    <lineage>
        <taxon>Eukaryota</taxon>
        <taxon>Metazoa</taxon>
        <taxon>Ecdysozoa</taxon>
        <taxon>Arthropoda</taxon>
        <taxon>Hexapoda</taxon>
        <taxon>Insecta</taxon>
        <taxon>Pterygota</taxon>
        <taxon>Neoptera</taxon>
        <taxon>Endopterygota</taxon>
        <taxon>Coleoptera</taxon>
        <taxon>Polyphaga</taxon>
        <taxon>Elateriformia</taxon>
        <taxon>Dascilloidea</taxon>
        <taxon>Dascillidae</taxon>
        <taxon>Dascillus</taxon>
    </lineage>
</organism>
<dbReference type="AlphaFoldDB" id="H6W8I1"/>
<evidence type="ECO:0000256" key="1">
    <source>
        <dbReference type="ARBA" id="ARBA00004304"/>
    </source>
</evidence>
<dbReference type="Pfam" id="PF00895">
    <property type="entry name" value="ATP-synt_8"/>
    <property type="match status" value="1"/>
</dbReference>
<dbReference type="EMBL" id="JQ034414">
    <property type="protein sequence ID" value="AFA56274.1"/>
    <property type="molecule type" value="Genomic_DNA"/>
</dbReference>
<evidence type="ECO:0000256" key="2">
    <source>
        <dbReference type="ARBA" id="ARBA00008892"/>
    </source>
</evidence>
<reference evidence="14" key="2">
    <citation type="journal article" date="2012" name="Mol. Phylogenet. Evol.">
        <title>Phylogenetically informative rearrangements in mitochondrial genomes of Coleoptera, and monophyly of aquatic elateriform beetles (Dryopoidea).</title>
        <authorList>
            <person name="Timmermans M.J."/>
            <person name="Vogler A.P."/>
        </authorList>
    </citation>
    <scope>NUCLEOTIDE SEQUENCE</scope>
</reference>
<keyword evidence="7 12" id="KW-0375">Hydrogen ion transport</keyword>
<evidence type="ECO:0000256" key="7">
    <source>
        <dbReference type="ARBA" id="ARBA00022781"/>
    </source>
</evidence>
<evidence type="ECO:0000256" key="13">
    <source>
        <dbReference type="SAM" id="Phobius"/>
    </source>
</evidence>
<evidence type="ECO:0000256" key="10">
    <source>
        <dbReference type="ARBA" id="ARBA00023128"/>
    </source>
</evidence>